<evidence type="ECO:0000313" key="2">
    <source>
        <dbReference type="EMBL" id="CEM35894.1"/>
    </source>
</evidence>
<dbReference type="VEuPathDB" id="CryptoDB:Vbra_18992"/>
<feature type="compositionally biased region" description="Basic and acidic residues" evidence="1">
    <location>
        <begin position="191"/>
        <end position="204"/>
    </location>
</feature>
<reference evidence="2 3" key="1">
    <citation type="submission" date="2014-11" db="EMBL/GenBank/DDBJ databases">
        <authorList>
            <person name="Zhu J."/>
            <person name="Qi W."/>
            <person name="Song R."/>
        </authorList>
    </citation>
    <scope>NUCLEOTIDE SEQUENCE [LARGE SCALE GENOMIC DNA]</scope>
</reference>
<dbReference type="AlphaFoldDB" id="A0A0G4GXP0"/>
<gene>
    <name evidence="2" type="ORF">Vbra_18992</name>
</gene>
<name>A0A0G4GXP0_VITBC</name>
<accession>A0A0G4GXP0</accession>
<feature type="region of interest" description="Disordered" evidence="1">
    <location>
        <begin position="182"/>
        <end position="204"/>
    </location>
</feature>
<dbReference type="InParanoid" id="A0A0G4GXP0"/>
<protein>
    <submittedName>
        <fullName evidence="2">Uncharacterized protein</fullName>
    </submittedName>
</protein>
<proteinExistence type="predicted"/>
<dbReference type="Proteomes" id="UP000041254">
    <property type="component" value="Unassembled WGS sequence"/>
</dbReference>
<keyword evidence="3" id="KW-1185">Reference proteome</keyword>
<dbReference type="EMBL" id="CDMY01000869">
    <property type="protein sequence ID" value="CEM35894.1"/>
    <property type="molecule type" value="Genomic_DNA"/>
</dbReference>
<evidence type="ECO:0000256" key="1">
    <source>
        <dbReference type="SAM" id="MobiDB-lite"/>
    </source>
</evidence>
<sequence>MTPLGSSHSRVPPYTRGTYPLSFLAAVKRLVRRSILESVEGGRVYQRLINARKKTRQLSRDMDSIFDNLALYERQGHAGEVNVPVRFLAGRGKAQAKKKEEEKISAAEEDQVAKLADSLGAAIESRDKEKITAEEEEGVERLTDSLGAAIQSREQENMSAEEEEEEEEGVEHLVDSLAAAVARHKGGGNDSGERERSADNTDKDVDRLVDVLADVMAANRASKRGGSPQSFTNMTASMAHAGVAARVLLDLQKAPCSQLAWHAVRETGTSTVDTQVLQRFASSLATSMAKGLPLPHTSPATNKKRLDKNAFMRC</sequence>
<organism evidence="2 3">
    <name type="scientific">Vitrella brassicaformis (strain CCMP3155)</name>
    <dbReference type="NCBI Taxonomy" id="1169540"/>
    <lineage>
        <taxon>Eukaryota</taxon>
        <taxon>Sar</taxon>
        <taxon>Alveolata</taxon>
        <taxon>Colpodellida</taxon>
        <taxon>Vitrellaceae</taxon>
        <taxon>Vitrella</taxon>
    </lineage>
</organism>
<evidence type="ECO:0000313" key="3">
    <source>
        <dbReference type="Proteomes" id="UP000041254"/>
    </source>
</evidence>